<evidence type="ECO:0000313" key="9">
    <source>
        <dbReference type="Proteomes" id="UP000078343"/>
    </source>
</evidence>
<dbReference type="OrthoDB" id="2831558at2759"/>
<feature type="domain" description="Aminoglycoside phosphotransferase" evidence="7">
    <location>
        <begin position="157"/>
        <end position="216"/>
    </location>
</feature>
<accession>A0A178ZZM6</accession>
<keyword evidence="9" id="KW-1185">Reference proteome</keyword>
<comment type="caution">
    <text evidence="8">The sequence shown here is derived from an EMBL/GenBank/DDBJ whole genome shotgun (WGS) entry which is preliminary data.</text>
</comment>
<evidence type="ECO:0000256" key="3">
    <source>
        <dbReference type="ARBA" id="ARBA00016197"/>
    </source>
</evidence>
<evidence type="ECO:0000256" key="2">
    <source>
        <dbReference type="ARBA" id="ARBA00005543"/>
    </source>
</evidence>
<dbReference type="RefSeq" id="XP_018697990.1">
    <property type="nucleotide sequence ID" value="XM_018832111.1"/>
</dbReference>
<dbReference type="SUPFAM" id="SSF56112">
    <property type="entry name" value="Protein kinase-like (PK-like)"/>
    <property type="match status" value="1"/>
</dbReference>
<gene>
    <name evidence="8" type="ORF">AYL99_00595</name>
</gene>
<comment type="similarity">
    <text evidence="2">Belongs to the AIM9 family.</text>
</comment>
<evidence type="ECO:0000256" key="5">
    <source>
        <dbReference type="ARBA" id="ARBA00023128"/>
    </source>
</evidence>
<keyword evidence="4" id="KW-0809">Transit peptide</keyword>
<comment type="subcellular location">
    <subcellularLocation>
        <location evidence="1">Mitochondrion</location>
    </subcellularLocation>
</comment>
<evidence type="ECO:0000313" key="8">
    <source>
        <dbReference type="EMBL" id="OAP64623.1"/>
    </source>
</evidence>
<dbReference type="AlphaFoldDB" id="A0A178ZZM6"/>
<dbReference type="EMBL" id="LVYI01000001">
    <property type="protein sequence ID" value="OAP64623.1"/>
    <property type="molecule type" value="Genomic_DNA"/>
</dbReference>
<dbReference type="PANTHER" id="PTHR36091:SF1">
    <property type="entry name" value="ALTERED INHERITANCE OF MITOCHONDRIA PROTEIN 9, MITOCHONDRIAL"/>
    <property type="match status" value="1"/>
</dbReference>
<dbReference type="Proteomes" id="UP000078343">
    <property type="component" value="Unassembled WGS sequence"/>
</dbReference>
<dbReference type="Pfam" id="PF01636">
    <property type="entry name" value="APH"/>
    <property type="match status" value="1"/>
</dbReference>
<reference evidence="8 9" key="1">
    <citation type="submission" date="2016-04" db="EMBL/GenBank/DDBJ databases">
        <title>Draft genome of Fonsecaea erecta CBS 125763.</title>
        <authorList>
            <person name="Weiss V.A."/>
            <person name="Vicente V.A."/>
            <person name="Raittz R.T."/>
            <person name="Moreno L.F."/>
            <person name="De Souza E.M."/>
            <person name="Pedrosa F.O."/>
            <person name="Steffens M.B."/>
            <person name="Faoro H."/>
            <person name="Tadra-Sfeir M.Z."/>
            <person name="Najafzadeh M.J."/>
            <person name="Felipe M.S."/>
            <person name="Teixeira M."/>
            <person name="Sun J."/>
            <person name="Xi L."/>
            <person name="Gomes R."/>
            <person name="De Azevedo C.M."/>
            <person name="Salgado C.G."/>
            <person name="Da Silva M.B."/>
            <person name="Nascimento M.F."/>
            <person name="Queiroz-Telles F."/>
            <person name="Attili D.S."/>
            <person name="Gorbushina A."/>
        </authorList>
    </citation>
    <scope>NUCLEOTIDE SEQUENCE [LARGE SCALE GENOMIC DNA]</scope>
    <source>
        <strain evidence="8 9">CBS 125763</strain>
    </source>
</reference>
<proteinExistence type="inferred from homology"/>
<protein>
    <recommendedName>
        <fullName evidence="3">Altered inheritance of mitochondria protein 9, mitochondrial</fullName>
    </recommendedName>
    <alternativeName>
        <fullName evidence="6">Found in mitochondrial proteome protein 29</fullName>
    </alternativeName>
</protein>
<dbReference type="GeneID" id="30004765"/>
<evidence type="ECO:0000259" key="7">
    <source>
        <dbReference type="Pfam" id="PF01636"/>
    </source>
</evidence>
<dbReference type="InterPro" id="IPR002575">
    <property type="entry name" value="Aminoglycoside_PTrfase"/>
</dbReference>
<evidence type="ECO:0000256" key="6">
    <source>
        <dbReference type="ARBA" id="ARBA00031849"/>
    </source>
</evidence>
<name>A0A178ZZM6_9EURO</name>
<sequence>MAYVRSYTTIPVPKVLDWNADEHNPIGAEYIIMEHVPGVQLHDVWPTMKSHQHMLVTKNLAYAVTEMANLTFPAYGSLYFDTTPNTQAKAISIPDGFVVGPNCGRDYWDPIDEGSHGTTLREYTDGLLDAGYARLPNRSTESDVELPYRGSVGEHVRLLQISKSAIKELIKSPLIQESSRPMLLHPDLNKRNIFVSLDDPTKITAFIDWQSTCIEPTFVYANETPDLIATPPALSWITEMDDELLAMADTSGDRERLERDIWICRQTFEVAIRGFSPKLAAARALDEALLRHFLYCHSSWQVGAVALRQELIELSQHWSQLGLPGSCSYQPSPGELAEHAKQWDDFETTQKFKLFLIRMLDSSSDG</sequence>
<dbReference type="PANTHER" id="PTHR36091">
    <property type="entry name" value="ALTERED INHERITANCE OF MITOCHONDRIA PROTEIN 9, MITOCHONDRIAL"/>
    <property type="match status" value="1"/>
</dbReference>
<dbReference type="InterPro" id="IPR051035">
    <property type="entry name" value="Mito_inheritance_9"/>
</dbReference>
<dbReference type="STRING" id="1367422.A0A178ZZM6"/>
<dbReference type="GO" id="GO:0005739">
    <property type="term" value="C:mitochondrion"/>
    <property type="evidence" value="ECO:0007669"/>
    <property type="project" value="UniProtKB-SubCell"/>
</dbReference>
<evidence type="ECO:0000256" key="4">
    <source>
        <dbReference type="ARBA" id="ARBA00022946"/>
    </source>
</evidence>
<organism evidence="8 9">
    <name type="scientific">Fonsecaea erecta</name>
    <dbReference type="NCBI Taxonomy" id="1367422"/>
    <lineage>
        <taxon>Eukaryota</taxon>
        <taxon>Fungi</taxon>
        <taxon>Dikarya</taxon>
        <taxon>Ascomycota</taxon>
        <taxon>Pezizomycotina</taxon>
        <taxon>Eurotiomycetes</taxon>
        <taxon>Chaetothyriomycetidae</taxon>
        <taxon>Chaetothyriales</taxon>
        <taxon>Herpotrichiellaceae</taxon>
        <taxon>Fonsecaea</taxon>
    </lineage>
</organism>
<evidence type="ECO:0000256" key="1">
    <source>
        <dbReference type="ARBA" id="ARBA00004173"/>
    </source>
</evidence>
<keyword evidence="5" id="KW-0496">Mitochondrion</keyword>
<dbReference type="InterPro" id="IPR011009">
    <property type="entry name" value="Kinase-like_dom_sf"/>
</dbReference>